<proteinExistence type="predicted"/>
<evidence type="ECO:0000313" key="2">
    <source>
        <dbReference type="EMBL" id="MQS17209.1"/>
    </source>
</evidence>
<keyword evidence="1" id="KW-0812">Transmembrane</keyword>
<dbReference type="RefSeq" id="WP_030230748.1">
    <property type="nucleotide sequence ID" value="NZ_WBOF01000004.1"/>
</dbReference>
<keyword evidence="1" id="KW-1133">Transmembrane helix</keyword>
<feature type="transmembrane region" description="Helical" evidence="1">
    <location>
        <begin position="6"/>
        <end position="25"/>
    </location>
</feature>
<dbReference type="EMBL" id="WBOF01000004">
    <property type="protein sequence ID" value="MQS17209.1"/>
    <property type="molecule type" value="Genomic_DNA"/>
</dbReference>
<keyword evidence="3" id="KW-1185">Reference proteome</keyword>
<keyword evidence="1" id="KW-0472">Membrane</keyword>
<evidence type="ECO:0000256" key="1">
    <source>
        <dbReference type="SAM" id="Phobius"/>
    </source>
</evidence>
<feature type="transmembrane region" description="Helical" evidence="1">
    <location>
        <begin position="37"/>
        <end position="63"/>
    </location>
</feature>
<protein>
    <submittedName>
        <fullName evidence="2">Uncharacterized protein</fullName>
    </submittedName>
</protein>
<comment type="caution">
    <text evidence="2">The sequence shown here is derived from an EMBL/GenBank/DDBJ whole genome shotgun (WGS) entry which is preliminary data.</text>
</comment>
<reference evidence="2 3" key="1">
    <citation type="submission" date="2019-09" db="EMBL/GenBank/DDBJ databases">
        <title>Genome Sequences of Streptomyces kaniharaensis ATCC 21070.</title>
        <authorList>
            <person name="Zhu W."/>
            <person name="De Crecy-Lagard V."/>
            <person name="Richards N.G."/>
        </authorList>
    </citation>
    <scope>NUCLEOTIDE SEQUENCE [LARGE SCALE GENOMIC DNA]</scope>
    <source>
        <strain evidence="2 3">SF-557</strain>
    </source>
</reference>
<evidence type="ECO:0000313" key="3">
    <source>
        <dbReference type="Proteomes" id="UP000450000"/>
    </source>
</evidence>
<name>A0A6N7L389_9ACTN</name>
<sequence length="168" mass="16854">MFTTATYVTIGGLTVALSFLVWRGVRFFRHDLRSWKALIPFLLGQALGMLSVLCTGGALGYFFGFVAHVMNMGGDKVLSGATGSATPAIHGGAHPGVITPSGAMVLVLLCVGLATAWKSITKSVSLDFGLGAASGSGLGLSAGGAGLAAATLVPLVNGIGIQITGAFN</sequence>
<dbReference type="AlphaFoldDB" id="A0A6N7L389"/>
<organism evidence="2 3">
    <name type="scientific">Streptomyces kaniharaensis</name>
    <dbReference type="NCBI Taxonomy" id="212423"/>
    <lineage>
        <taxon>Bacteria</taxon>
        <taxon>Bacillati</taxon>
        <taxon>Actinomycetota</taxon>
        <taxon>Actinomycetes</taxon>
        <taxon>Kitasatosporales</taxon>
        <taxon>Streptomycetaceae</taxon>
        <taxon>Streptomyces</taxon>
    </lineage>
</organism>
<accession>A0A6N7L389</accession>
<dbReference type="OrthoDB" id="4319370at2"/>
<feature type="transmembrane region" description="Helical" evidence="1">
    <location>
        <begin position="97"/>
        <end position="117"/>
    </location>
</feature>
<dbReference type="Proteomes" id="UP000450000">
    <property type="component" value="Unassembled WGS sequence"/>
</dbReference>
<gene>
    <name evidence="2" type="ORF">F7Q99_34780</name>
</gene>